<keyword evidence="2" id="KW-1185">Reference proteome</keyword>
<name>W7MDH8_GIBM7</name>
<evidence type="ECO:0000313" key="2">
    <source>
        <dbReference type="Proteomes" id="UP000009096"/>
    </source>
</evidence>
<gene>
    <name evidence="1" type="ORF">FVEG_09084</name>
</gene>
<evidence type="ECO:0000313" key="1">
    <source>
        <dbReference type="EMBL" id="EWG49598.1"/>
    </source>
</evidence>
<dbReference type="EMBL" id="DS022253">
    <property type="protein sequence ID" value="EWG49598.1"/>
    <property type="molecule type" value="Genomic_DNA"/>
</dbReference>
<dbReference type="GeneID" id="30066767"/>
<dbReference type="RefSeq" id="XP_018755789.1">
    <property type="nucleotide sequence ID" value="XM_018897999.1"/>
</dbReference>
<dbReference type="AlphaFoldDB" id="W7MDH8"/>
<organism evidence="1 2">
    <name type="scientific">Gibberella moniliformis (strain M3125 / FGSC 7600)</name>
    <name type="common">Maize ear and stalk rot fungus</name>
    <name type="synonym">Fusarium verticillioides</name>
    <dbReference type="NCBI Taxonomy" id="334819"/>
    <lineage>
        <taxon>Eukaryota</taxon>
        <taxon>Fungi</taxon>
        <taxon>Dikarya</taxon>
        <taxon>Ascomycota</taxon>
        <taxon>Pezizomycotina</taxon>
        <taxon>Sordariomycetes</taxon>
        <taxon>Hypocreomycetidae</taxon>
        <taxon>Hypocreales</taxon>
        <taxon>Nectriaceae</taxon>
        <taxon>Fusarium</taxon>
        <taxon>Fusarium fujikuroi species complex</taxon>
    </lineage>
</organism>
<dbReference type="EMBL" id="CM000582">
    <property type="protein sequence ID" value="EWG49598.1"/>
    <property type="molecule type" value="Genomic_DNA"/>
</dbReference>
<sequence>MCPQDGHAVKTRHSTVPFNHTLLLVMPTTTWRVDPLSAKQGSAVGFWPPNQSRNAAPHHRRHTPPSQYTITLARHCTQCPGLRKTFLGVIFFLIISPRCCLSLFVNLESCFLGLIGTL</sequence>
<reference evidence="1 2" key="1">
    <citation type="journal article" date="2010" name="Nature">
        <title>Comparative genomics reveals mobile pathogenicity chromosomes in Fusarium.</title>
        <authorList>
            <person name="Ma L.J."/>
            <person name="van der Does H.C."/>
            <person name="Borkovich K.A."/>
            <person name="Coleman J.J."/>
            <person name="Daboussi M.J."/>
            <person name="Di Pietro A."/>
            <person name="Dufresne M."/>
            <person name="Freitag M."/>
            <person name="Grabherr M."/>
            <person name="Henrissat B."/>
            <person name="Houterman P.M."/>
            <person name="Kang S."/>
            <person name="Shim W.B."/>
            <person name="Woloshuk C."/>
            <person name="Xie X."/>
            <person name="Xu J.R."/>
            <person name="Antoniw J."/>
            <person name="Baker S.E."/>
            <person name="Bluhm B.H."/>
            <person name="Breakspear A."/>
            <person name="Brown D.W."/>
            <person name="Butchko R.A."/>
            <person name="Chapman S."/>
            <person name="Coulson R."/>
            <person name="Coutinho P.M."/>
            <person name="Danchin E.G."/>
            <person name="Diener A."/>
            <person name="Gale L.R."/>
            <person name="Gardiner D.M."/>
            <person name="Goff S."/>
            <person name="Hammond-Kosack K.E."/>
            <person name="Hilburn K."/>
            <person name="Hua-Van A."/>
            <person name="Jonkers W."/>
            <person name="Kazan K."/>
            <person name="Kodira C.D."/>
            <person name="Koehrsen M."/>
            <person name="Kumar L."/>
            <person name="Lee Y.H."/>
            <person name="Li L."/>
            <person name="Manners J.M."/>
            <person name="Miranda-Saavedra D."/>
            <person name="Mukherjee M."/>
            <person name="Park G."/>
            <person name="Park J."/>
            <person name="Park S.Y."/>
            <person name="Proctor R.H."/>
            <person name="Regev A."/>
            <person name="Ruiz-Roldan M.C."/>
            <person name="Sain D."/>
            <person name="Sakthikumar S."/>
            <person name="Sykes S."/>
            <person name="Schwartz D.C."/>
            <person name="Turgeon B.G."/>
            <person name="Wapinski I."/>
            <person name="Yoder O."/>
            <person name="Young S."/>
            <person name="Zeng Q."/>
            <person name="Zhou S."/>
            <person name="Galagan J."/>
            <person name="Cuomo C.A."/>
            <person name="Kistler H.C."/>
            <person name="Rep M."/>
        </authorList>
    </citation>
    <scope>NUCLEOTIDE SEQUENCE [LARGE SCALE GENOMIC DNA]</scope>
    <source>
        <strain evidence="2">M3125 / FGSC 7600</strain>
    </source>
</reference>
<dbReference type="VEuPathDB" id="FungiDB:FVEG_09084"/>
<dbReference type="Proteomes" id="UP000009096">
    <property type="component" value="Chromosome 5"/>
</dbReference>
<dbReference type="HOGENOM" id="CLU_2073361_0_0_1"/>
<proteinExistence type="predicted"/>
<dbReference type="KEGG" id="fvr:FVEG_09084"/>
<protein>
    <submittedName>
        <fullName evidence="1">Uncharacterized protein</fullName>
    </submittedName>
</protein>
<accession>W7MDH8</accession>